<organism evidence="3 4">
    <name type="scientific">Colletotrichum sojae</name>
    <dbReference type="NCBI Taxonomy" id="2175907"/>
    <lineage>
        <taxon>Eukaryota</taxon>
        <taxon>Fungi</taxon>
        <taxon>Dikarya</taxon>
        <taxon>Ascomycota</taxon>
        <taxon>Pezizomycotina</taxon>
        <taxon>Sordariomycetes</taxon>
        <taxon>Hypocreomycetidae</taxon>
        <taxon>Glomerellales</taxon>
        <taxon>Glomerellaceae</taxon>
        <taxon>Colletotrichum</taxon>
        <taxon>Colletotrichum orchidearum species complex</taxon>
    </lineage>
</organism>
<dbReference type="InterPro" id="IPR010730">
    <property type="entry name" value="HET"/>
</dbReference>
<dbReference type="AlphaFoldDB" id="A0A8H6JSS2"/>
<dbReference type="Proteomes" id="UP000652219">
    <property type="component" value="Unassembled WGS sequence"/>
</dbReference>
<evidence type="ECO:0000256" key="1">
    <source>
        <dbReference type="SAM" id="MobiDB-lite"/>
    </source>
</evidence>
<dbReference type="PANTHER" id="PTHR24148:SF79">
    <property type="entry name" value="HETEROKARYON INCOMPATIBILITY DOMAIN-CONTAINING PROTEIN"/>
    <property type="match status" value="1"/>
</dbReference>
<feature type="region of interest" description="Disordered" evidence="1">
    <location>
        <begin position="172"/>
        <end position="225"/>
    </location>
</feature>
<evidence type="ECO:0000313" key="3">
    <source>
        <dbReference type="EMBL" id="KAF6818036.1"/>
    </source>
</evidence>
<evidence type="ECO:0000313" key="4">
    <source>
        <dbReference type="Proteomes" id="UP000652219"/>
    </source>
</evidence>
<reference evidence="3 4" key="1">
    <citation type="journal article" date="2020" name="Phytopathology">
        <title>Genome Sequence Resources of Colletotrichum truncatum, C. plurivorum, C. musicola, and C. sojae: Four Species Pathogenic to Soybean (Glycine max).</title>
        <authorList>
            <person name="Rogerio F."/>
            <person name="Boufleur T.R."/>
            <person name="Ciampi-Guillardi M."/>
            <person name="Sukno S.A."/>
            <person name="Thon M.R."/>
            <person name="Massola Junior N.S."/>
            <person name="Baroncelli R."/>
        </authorList>
    </citation>
    <scope>NUCLEOTIDE SEQUENCE [LARGE SCALE GENOMIC DNA]</scope>
    <source>
        <strain evidence="3 4">LFN0009</strain>
    </source>
</reference>
<accession>A0A8H6JSS2</accession>
<name>A0A8H6JSS2_9PEZI</name>
<dbReference type="Pfam" id="PF06985">
    <property type="entry name" value="HET"/>
    <property type="match status" value="1"/>
</dbReference>
<evidence type="ECO:0000259" key="2">
    <source>
        <dbReference type="Pfam" id="PF06985"/>
    </source>
</evidence>
<sequence>MSPLYPDLPDDHIRLLTIQPGDETASFSGVLSSVPLASAPNFEAVSYAWGTEEFTNTLNVAFTTERKSGEKELSGSISITPDLTSLLRSLRHATDHRVLWIDAICINQANASERSVQVRQMRQIYSQAQRVIIWLGLATENGESDRALRFLQRMGTYEKRFGNPVSYRGYNDSDEVSEFSHDGSLTLSRSDLERGSDDDEDEGPACLLRDFTPDEDDLKYGNRPEHMRTSDYTPKFIQDHFAELGRLGLDDEGPANPSPLSMFFQGANDYTQLRHKTRFLLSLRHLKERIVAFHLPSVV</sequence>
<protein>
    <submittedName>
        <fullName evidence="3">Heterokaryon incompatibility protein</fullName>
    </submittedName>
</protein>
<gene>
    <name evidence="3" type="ORF">CSOJ01_02173</name>
</gene>
<comment type="caution">
    <text evidence="3">The sequence shown here is derived from an EMBL/GenBank/DDBJ whole genome shotgun (WGS) entry which is preliminary data.</text>
</comment>
<feature type="domain" description="Heterokaryon incompatibility" evidence="2">
    <location>
        <begin position="42"/>
        <end position="153"/>
    </location>
</feature>
<proteinExistence type="predicted"/>
<dbReference type="InterPro" id="IPR052895">
    <property type="entry name" value="HetReg/Transcr_Mod"/>
</dbReference>
<keyword evidence="4" id="KW-1185">Reference proteome</keyword>
<dbReference type="EMBL" id="WIGN01000018">
    <property type="protein sequence ID" value="KAF6818036.1"/>
    <property type="molecule type" value="Genomic_DNA"/>
</dbReference>
<dbReference type="PANTHER" id="PTHR24148">
    <property type="entry name" value="ANKYRIN REPEAT DOMAIN-CONTAINING PROTEIN 39 HOMOLOG-RELATED"/>
    <property type="match status" value="1"/>
</dbReference>